<dbReference type="InterPro" id="IPR008972">
    <property type="entry name" value="Cupredoxin"/>
</dbReference>
<dbReference type="InterPro" id="IPR028871">
    <property type="entry name" value="BlueCu_1_BS"/>
</dbReference>
<keyword evidence="2" id="KW-0479">Metal-binding</keyword>
<dbReference type="InterPro" id="IPR011989">
    <property type="entry name" value="ARM-like"/>
</dbReference>
<dbReference type="InterPro" id="IPR016024">
    <property type="entry name" value="ARM-type_fold"/>
</dbReference>
<evidence type="ECO:0000313" key="10">
    <source>
        <dbReference type="Proteomes" id="UP000598271"/>
    </source>
</evidence>
<dbReference type="Pfam" id="PF23500">
    <property type="entry name" value="DUF7133"/>
    <property type="match status" value="1"/>
</dbReference>
<dbReference type="InterPro" id="IPR029062">
    <property type="entry name" value="Class_I_gatase-like"/>
</dbReference>
<dbReference type="GO" id="GO:0009055">
    <property type="term" value="F:electron transfer activity"/>
    <property type="evidence" value="ECO:0007669"/>
    <property type="project" value="InterPro"/>
</dbReference>
<dbReference type="EMBL" id="BMXF01000004">
    <property type="protein sequence ID" value="GHB82356.1"/>
    <property type="molecule type" value="Genomic_DNA"/>
</dbReference>
<dbReference type="InterPro" id="IPR011042">
    <property type="entry name" value="6-blade_b-propeller_TolB-like"/>
</dbReference>
<comment type="caution">
    <text evidence="9">The sequence shown here is derived from an EMBL/GenBank/DDBJ whole genome shotgun (WGS) entry which is preliminary data.</text>
</comment>
<dbReference type="CDD" id="cd04233">
    <property type="entry name" value="Auracyanin"/>
    <property type="match status" value="1"/>
</dbReference>
<dbReference type="SUPFAM" id="SSF52317">
    <property type="entry name" value="Class I glutamine amidotransferase-like"/>
    <property type="match status" value="1"/>
</dbReference>
<keyword evidence="10" id="KW-1185">Reference proteome</keyword>
<dbReference type="InterPro" id="IPR013428">
    <property type="entry name" value="Membrane-bound_put_N"/>
</dbReference>
<dbReference type="PANTHER" id="PTHR33546">
    <property type="entry name" value="LARGE, MULTIFUNCTIONAL SECRETED PROTEIN-RELATED"/>
    <property type="match status" value="1"/>
</dbReference>
<reference evidence="9 10" key="1">
    <citation type="journal article" date="2014" name="Int. J. Syst. Evol. Microbiol.">
        <title>Complete genome sequence of Corynebacterium casei LMG S-19264T (=DSM 44701T), isolated from a smear-ripened cheese.</title>
        <authorList>
            <consortium name="US DOE Joint Genome Institute (JGI-PGF)"/>
            <person name="Walter F."/>
            <person name="Albersmeier A."/>
            <person name="Kalinowski J."/>
            <person name="Ruckert C."/>
        </authorList>
    </citation>
    <scope>NUCLEOTIDE SEQUENCE [LARGE SCALE GENOMIC DNA]</scope>
    <source>
        <strain evidence="9 10">KCTC 12866</strain>
    </source>
</reference>
<dbReference type="InterPro" id="IPR000923">
    <property type="entry name" value="BlueCu_1"/>
</dbReference>
<evidence type="ECO:0000259" key="7">
    <source>
        <dbReference type="Pfam" id="PF06283"/>
    </source>
</evidence>
<dbReference type="Proteomes" id="UP000598271">
    <property type="component" value="Unassembled WGS sequence"/>
</dbReference>
<gene>
    <name evidence="9" type="ORF">GCM10007390_41850</name>
</gene>
<dbReference type="InterPro" id="IPR011041">
    <property type="entry name" value="Quinoprot_gluc/sorb_DH_b-prop"/>
</dbReference>
<proteinExistence type="predicted"/>
<dbReference type="RefSeq" id="WP_189566889.1">
    <property type="nucleotide sequence ID" value="NZ_BMXF01000004.1"/>
</dbReference>
<dbReference type="SUPFAM" id="SSF49503">
    <property type="entry name" value="Cupredoxins"/>
    <property type="match status" value="1"/>
</dbReference>
<dbReference type="Gene3D" id="2.60.40.420">
    <property type="entry name" value="Cupredoxins - blue copper proteins"/>
    <property type="match status" value="1"/>
</dbReference>
<evidence type="ECO:0000256" key="1">
    <source>
        <dbReference type="ARBA" id="ARBA00022448"/>
    </source>
</evidence>
<keyword evidence="3" id="KW-0249">Electron transport</keyword>
<accession>A0A8J3DCE4</accession>
<evidence type="ECO:0000313" key="9">
    <source>
        <dbReference type="EMBL" id="GHB82356.1"/>
    </source>
</evidence>
<evidence type="ECO:0000256" key="3">
    <source>
        <dbReference type="ARBA" id="ARBA00022982"/>
    </source>
</evidence>
<evidence type="ECO:0008006" key="11">
    <source>
        <dbReference type="Google" id="ProtNLM"/>
    </source>
</evidence>
<dbReference type="GO" id="GO:0005507">
    <property type="term" value="F:copper ion binding"/>
    <property type="evidence" value="ECO:0007669"/>
    <property type="project" value="InterPro"/>
</dbReference>
<feature type="domain" description="Blue (type 1) copper" evidence="6">
    <location>
        <begin position="1066"/>
        <end position="1183"/>
    </location>
</feature>
<dbReference type="PROSITE" id="PS51257">
    <property type="entry name" value="PROKAR_LIPOPROTEIN"/>
    <property type="match status" value="1"/>
</dbReference>
<keyword evidence="5" id="KW-0732">Signal</keyword>
<dbReference type="SUPFAM" id="SSF48371">
    <property type="entry name" value="ARM repeat"/>
    <property type="match status" value="1"/>
</dbReference>
<feature type="signal peptide" evidence="5">
    <location>
        <begin position="1"/>
        <end position="24"/>
    </location>
</feature>
<sequence length="1185" mass="129750">MNGFVKTHLIAAFTVLLLLGCAQSNMNSSGNNTASKSSKTPDARRAEVLFLGNTSKHHDSGKYAPWLAIKLFESGINTSYTVDLNDLNPDNLAKYDALIIYANHDEISPAQESALKDFVQSGKGLVPLHSASGCFLNSEWYISAVGGQFASHKTGDFPGVIVKPDHPVMQGLKPFTTWDETYILKNLNPDMTVLTERVEDGKRYPYTWVRNEGKGRVFYTAYGHEDRTWSNIGFLDLVSNGVHWALGDQVNAQIAALNIPNVDIYNSDTIAAFTKRHIVPKMQEALSPSESQKLTQVLPDFKVELFAADPDIINPIAMAWDERGRLWVVESVDYPNTFKETDGEANDRIKICEDTDGDGKADKFTVFADGLNIPTSMIFANDGIIVTMAPDILFMKDTNGDDKVDVTEVLSHGWGKGDTHSGPSNLIYGFDNKIWGTVGYSGFNGMMNDKATRFPMGVYHFKPDGSDFAYLGKSSNNTWGLGVTEDNNIFLSTANNTHSAFYSMPENYLMRAIPGEKDQVNSVQKIDGHYDAHTMTPNIRQVDVVGGYTAAAGHHFYTARDYPKEYWNRVAFVTEPTMRLVHKAIIEPDGAGFRESDGWNLTASSDEWYGPVQAQVGPDGSVWIADWYNFIIQHNVFVPRQAPSEFVLPFIDQPRGQGNAFISPLRDTNHGRIYRVVYKNSANKPAMKLSKKDVPGLVAALENDNMFWRMTAQRLLVELQDKSVAPALYKIIANQKVDEVGLNSPAVHALWTLHGLGLLDGSNAAAMDAATKAFSHPAAGVRKAAAQVMPKTEQNFGTIQQLLKDPNLNTRLATVVGLVEVPASDKIGEAIFQASLVEENAKDRWLSKALLAAATVHAKGYMAAAGNGKKSEFSEQIAGMLAKEVYTLGRRNAMLFAPDVKGKELIIRASVTKADDKPLQGFIAGQGDRKTGYALYIQDGKVFMDVYQHGTATSVATSQPLPDKFDLMASLTKGGKVTIEVDGKVAAEGNAHMLFMEELPNTLRTGEDGEGDEKIGPYEGRFGFQGNFQNASLELRKPNAMEMAANGVKTNTSAPTTSSNARVIELKVVPEMLQFNKALLTAKAGEKVVINLENPDGMQHNLLIIKVGSLQKVGAAADAMLSNPKAAEMAYVPQVPEVLHSTKLVNPGETVTLEFTVPSVPGDYPFVCTFPGHWRGMNGILRVTK</sequence>
<evidence type="ECO:0000256" key="2">
    <source>
        <dbReference type="ARBA" id="ARBA00022723"/>
    </source>
</evidence>
<keyword evidence="1" id="KW-0813">Transport</keyword>
<feature type="domain" description="ThuA-like" evidence="7">
    <location>
        <begin position="48"/>
        <end position="245"/>
    </location>
</feature>
<dbReference type="Pfam" id="PF06283">
    <property type="entry name" value="ThuA"/>
    <property type="match status" value="1"/>
</dbReference>
<dbReference type="InterPro" id="IPR055557">
    <property type="entry name" value="DUF7133"/>
</dbReference>
<evidence type="ECO:0000259" key="6">
    <source>
        <dbReference type="Pfam" id="PF00127"/>
    </source>
</evidence>
<dbReference type="AlphaFoldDB" id="A0A8J3DCE4"/>
<dbReference type="Gene3D" id="3.40.50.880">
    <property type="match status" value="1"/>
</dbReference>
<dbReference type="Gene3D" id="2.120.10.30">
    <property type="entry name" value="TolB, C-terminal domain"/>
    <property type="match status" value="1"/>
</dbReference>
<organism evidence="9 10">
    <name type="scientific">Persicitalea jodogahamensis</name>
    <dbReference type="NCBI Taxonomy" id="402147"/>
    <lineage>
        <taxon>Bacteria</taxon>
        <taxon>Pseudomonadati</taxon>
        <taxon>Bacteroidota</taxon>
        <taxon>Cytophagia</taxon>
        <taxon>Cytophagales</taxon>
        <taxon>Spirosomataceae</taxon>
        <taxon>Persicitalea</taxon>
    </lineage>
</organism>
<feature type="chain" id="PRO_5035156263" description="Dehydrogenase" evidence="5">
    <location>
        <begin position="25"/>
        <end position="1185"/>
    </location>
</feature>
<dbReference type="PANTHER" id="PTHR33546:SF1">
    <property type="entry name" value="LARGE, MULTIFUNCTIONAL SECRETED PROTEIN"/>
    <property type="match status" value="1"/>
</dbReference>
<dbReference type="Pfam" id="PF00127">
    <property type="entry name" value="Copper-bind"/>
    <property type="match status" value="1"/>
</dbReference>
<dbReference type="PROSITE" id="PS00196">
    <property type="entry name" value="COPPER_BLUE"/>
    <property type="match status" value="1"/>
</dbReference>
<evidence type="ECO:0000256" key="5">
    <source>
        <dbReference type="SAM" id="SignalP"/>
    </source>
</evidence>
<evidence type="ECO:0000256" key="4">
    <source>
        <dbReference type="ARBA" id="ARBA00023008"/>
    </source>
</evidence>
<keyword evidence="4" id="KW-0186">Copper</keyword>
<dbReference type="InterPro" id="IPR029010">
    <property type="entry name" value="ThuA-like"/>
</dbReference>
<evidence type="ECO:0000259" key="8">
    <source>
        <dbReference type="Pfam" id="PF23500"/>
    </source>
</evidence>
<name>A0A8J3DCE4_9BACT</name>
<dbReference type="Gene3D" id="1.25.10.10">
    <property type="entry name" value="Leucine-rich Repeat Variant"/>
    <property type="match status" value="1"/>
</dbReference>
<protein>
    <recommendedName>
        <fullName evidence="11">Dehydrogenase</fullName>
    </recommendedName>
</protein>
<dbReference type="NCBIfam" id="TIGR02604">
    <property type="entry name" value="Piru_Ver_Nterm"/>
    <property type="match status" value="1"/>
</dbReference>
<feature type="domain" description="DUF7133" evidence="8">
    <location>
        <begin position="287"/>
        <end position="679"/>
    </location>
</feature>
<dbReference type="SUPFAM" id="SSF50952">
    <property type="entry name" value="Soluble quinoprotein glucose dehydrogenase"/>
    <property type="match status" value="1"/>
</dbReference>